<evidence type="ECO:0000313" key="7">
    <source>
        <dbReference type="Proteomes" id="UP000250140"/>
    </source>
</evidence>
<evidence type="ECO:0000256" key="1">
    <source>
        <dbReference type="ARBA" id="ARBA00004141"/>
    </source>
</evidence>
<feature type="transmembrane region" description="Helical" evidence="5">
    <location>
        <begin position="33"/>
        <end position="54"/>
    </location>
</feature>
<reference evidence="6 7" key="1">
    <citation type="journal article" date="2016" name="Nat. Commun.">
        <title>Ectomycorrhizal ecology is imprinted in the genome of the dominant symbiotic fungus Cenococcum geophilum.</title>
        <authorList>
            <consortium name="DOE Joint Genome Institute"/>
            <person name="Peter M."/>
            <person name="Kohler A."/>
            <person name="Ohm R.A."/>
            <person name="Kuo A."/>
            <person name="Krutzmann J."/>
            <person name="Morin E."/>
            <person name="Arend M."/>
            <person name="Barry K.W."/>
            <person name="Binder M."/>
            <person name="Choi C."/>
            <person name="Clum A."/>
            <person name="Copeland A."/>
            <person name="Grisel N."/>
            <person name="Haridas S."/>
            <person name="Kipfer T."/>
            <person name="LaButti K."/>
            <person name="Lindquist E."/>
            <person name="Lipzen A."/>
            <person name="Maire R."/>
            <person name="Meier B."/>
            <person name="Mihaltcheva S."/>
            <person name="Molinier V."/>
            <person name="Murat C."/>
            <person name="Poggeler S."/>
            <person name="Quandt C.A."/>
            <person name="Sperisen C."/>
            <person name="Tritt A."/>
            <person name="Tisserant E."/>
            <person name="Crous P.W."/>
            <person name="Henrissat B."/>
            <person name="Nehls U."/>
            <person name="Egli S."/>
            <person name="Spatafora J.W."/>
            <person name="Grigoriev I.V."/>
            <person name="Martin F.M."/>
        </authorList>
    </citation>
    <scope>NUCLEOTIDE SEQUENCE [LARGE SCALE GENOMIC DNA]</scope>
    <source>
        <strain evidence="6 7">CBS 207.34</strain>
    </source>
</reference>
<feature type="transmembrane region" description="Helical" evidence="5">
    <location>
        <begin position="265"/>
        <end position="285"/>
    </location>
</feature>
<feature type="transmembrane region" description="Helical" evidence="5">
    <location>
        <begin position="359"/>
        <end position="383"/>
    </location>
</feature>
<dbReference type="InterPro" id="IPR011701">
    <property type="entry name" value="MFS"/>
</dbReference>
<dbReference type="Proteomes" id="UP000250140">
    <property type="component" value="Unassembled WGS sequence"/>
</dbReference>
<evidence type="ECO:0000256" key="3">
    <source>
        <dbReference type="ARBA" id="ARBA00022989"/>
    </source>
</evidence>
<dbReference type="GO" id="GO:0005886">
    <property type="term" value="C:plasma membrane"/>
    <property type="evidence" value="ECO:0007669"/>
    <property type="project" value="TreeGrafter"/>
</dbReference>
<dbReference type="OrthoDB" id="268400at2759"/>
<dbReference type="PANTHER" id="PTHR23502:SF139">
    <property type="entry name" value="MAJOR FACILITATOR SUPERFAMILY (MFS) PROFILE DOMAIN-CONTAINING PROTEIN-RELATED"/>
    <property type="match status" value="1"/>
</dbReference>
<dbReference type="SUPFAM" id="SSF103473">
    <property type="entry name" value="MFS general substrate transporter"/>
    <property type="match status" value="1"/>
</dbReference>
<organism evidence="6 7">
    <name type="scientific">Glonium stellatum</name>
    <dbReference type="NCBI Taxonomy" id="574774"/>
    <lineage>
        <taxon>Eukaryota</taxon>
        <taxon>Fungi</taxon>
        <taxon>Dikarya</taxon>
        <taxon>Ascomycota</taxon>
        <taxon>Pezizomycotina</taxon>
        <taxon>Dothideomycetes</taxon>
        <taxon>Pleosporomycetidae</taxon>
        <taxon>Gloniales</taxon>
        <taxon>Gloniaceae</taxon>
        <taxon>Glonium</taxon>
    </lineage>
</organism>
<dbReference type="PANTHER" id="PTHR23502">
    <property type="entry name" value="MAJOR FACILITATOR SUPERFAMILY"/>
    <property type="match status" value="1"/>
</dbReference>
<feature type="transmembrane region" description="Helical" evidence="5">
    <location>
        <begin position="148"/>
        <end position="169"/>
    </location>
</feature>
<sequence>MSLSLIGGLGAILNIFIKEYTAQGHSVNQVVQLITVPSLCIGLGNYIILPFALAFGHRPTFLLSTTILFFATIGSAVQNSYEAHIATRIIQGLATGATESLLLLMLTEISFIHKRGIIFGCYWATQTAFSSGLNIASSYEAVSLSWRWFYWVYVIAIGVGLIIAIIGGFETHYQRPAMALGGRVIVADKFGVTRILSPSEAQHHLAESERIQAETASRPKKTWLQMMKSWSKPSPRPLRTMLAAVLHIVQSLTSPGILWKAENVGLINVGGIIGSLYGMAYAGWFADKFILWMARRFASLLLYGFTASGNATWWGPYLGWTLFQVVFVSILIISTAFAAEAWPKNPDPAIVVVVGTKNLISFGASYAGILGAIFLLGIPVYLYNPKWRSYTANGEEGKDSVIGHA</sequence>
<evidence type="ECO:0000256" key="5">
    <source>
        <dbReference type="SAM" id="Phobius"/>
    </source>
</evidence>
<name>A0A8E2FE33_9PEZI</name>
<dbReference type="EMBL" id="KV748463">
    <property type="protein sequence ID" value="OCL15293.1"/>
    <property type="molecule type" value="Genomic_DNA"/>
</dbReference>
<evidence type="ECO:0000256" key="4">
    <source>
        <dbReference type="ARBA" id="ARBA00023136"/>
    </source>
</evidence>
<protein>
    <submittedName>
        <fullName evidence="6">MFS general substrate transporter</fullName>
    </submittedName>
</protein>
<dbReference type="AlphaFoldDB" id="A0A8E2FE33"/>
<dbReference type="Gene3D" id="1.20.1250.20">
    <property type="entry name" value="MFS general substrate transporter like domains"/>
    <property type="match status" value="1"/>
</dbReference>
<evidence type="ECO:0000256" key="2">
    <source>
        <dbReference type="ARBA" id="ARBA00022692"/>
    </source>
</evidence>
<dbReference type="InterPro" id="IPR036259">
    <property type="entry name" value="MFS_trans_sf"/>
</dbReference>
<gene>
    <name evidence="6" type="ORF">AOQ84DRAFT_393944</name>
</gene>
<feature type="transmembrane region" description="Helical" evidence="5">
    <location>
        <begin position="320"/>
        <end position="339"/>
    </location>
</feature>
<proteinExistence type="predicted"/>
<keyword evidence="2 5" id="KW-0812">Transmembrane</keyword>
<dbReference type="GO" id="GO:0022857">
    <property type="term" value="F:transmembrane transporter activity"/>
    <property type="evidence" value="ECO:0007669"/>
    <property type="project" value="InterPro"/>
</dbReference>
<keyword evidence="7" id="KW-1185">Reference proteome</keyword>
<feature type="transmembrane region" description="Helical" evidence="5">
    <location>
        <begin position="61"/>
        <end position="79"/>
    </location>
</feature>
<accession>A0A8E2FE33</accession>
<keyword evidence="3 5" id="KW-1133">Transmembrane helix</keyword>
<keyword evidence="4 5" id="KW-0472">Membrane</keyword>
<feature type="transmembrane region" description="Helical" evidence="5">
    <location>
        <begin position="297"/>
        <end position="314"/>
    </location>
</feature>
<evidence type="ECO:0000313" key="6">
    <source>
        <dbReference type="EMBL" id="OCL15293.1"/>
    </source>
</evidence>
<dbReference type="Pfam" id="PF07690">
    <property type="entry name" value="MFS_1"/>
    <property type="match status" value="1"/>
</dbReference>
<comment type="subcellular location">
    <subcellularLocation>
        <location evidence="1">Membrane</location>
        <topology evidence="1">Multi-pass membrane protein</topology>
    </subcellularLocation>
</comment>